<gene>
    <name evidence="1" type="ORF">SNEC2469_LOCUS14931</name>
</gene>
<protein>
    <submittedName>
        <fullName evidence="1">Uncharacterized protein</fullName>
    </submittedName>
</protein>
<evidence type="ECO:0000313" key="2">
    <source>
        <dbReference type="Proteomes" id="UP000601435"/>
    </source>
</evidence>
<dbReference type="OrthoDB" id="407344at2759"/>
<dbReference type="Proteomes" id="UP000601435">
    <property type="component" value="Unassembled WGS sequence"/>
</dbReference>
<dbReference type="AlphaFoldDB" id="A0A812TH29"/>
<reference evidence="1" key="1">
    <citation type="submission" date="2021-02" db="EMBL/GenBank/DDBJ databases">
        <authorList>
            <person name="Dougan E. K."/>
            <person name="Rhodes N."/>
            <person name="Thang M."/>
            <person name="Chan C."/>
        </authorList>
    </citation>
    <scope>NUCLEOTIDE SEQUENCE</scope>
</reference>
<sequence>CAAKCDSRYGFQLLELHLQRRQPDMPLDEALQTIETVTGVEALFKPPAPEIRLLEKLAKDLPDDQFLHGNSQWCHRSTRLARAELGEDHLTSLHLRSEILEAALRGDGCEAEARLGLDD</sequence>
<dbReference type="EMBL" id="CAJNJA010024097">
    <property type="protein sequence ID" value="CAE7522030.1"/>
    <property type="molecule type" value="Genomic_DNA"/>
</dbReference>
<proteinExistence type="predicted"/>
<organism evidence="1 2">
    <name type="scientific">Symbiodinium necroappetens</name>
    <dbReference type="NCBI Taxonomy" id="1628268"/>
    <lineage>
        <taxon>Eukaryota</taxon>
        <taxon>Sar</taxon>
        <taxon>Alveolata</taxon>
        <taxon>Dinophyceae</taxon>
        <taxon>Suessiales</taxon>
        <taxon>Symbiodiniaceae</taxon>
        <taxon>Symbiodinium</taxon>
    </lineage>
</organism>
<feature type="non-terminal residue" evidence="1">
    <location>
        <position position="119"/>
    </location>
</feature>
<keyword evidence="2" id="KW-1185">Reference proteome</keyword>
<feature type="non-terminal residue" evidence="1">
    <location>
        <position position="1"/>
    </location>
</feature>
<comment type="caution">
    <text evidence="1">The sequence shown here is derived from an EMBL/GenBank/DDBJ whole genome shotgun (WGS) entry which is preliminary data.</text>
</comment>
<accession>A0A812TH29</accession>
<evidence type="ECO:0000313" key="1">
    <source>
        <dbReference type="EMBL" id="CAE7522030.1"/>
    </source>
</evidence>
<name>A0A812TH29_9DINO</name>